<dbReference type="Pfam" id="PF13419">
    <property type="entry name" value="HAD_2"/>
    <property type="match status" value="1"/>
</dbReference>
<organism evidence="1">
    <name type="scientific">marine sediment metagenome</name>
    <dbReference type="NCBI Taxonomy" id="412755"/>
    <lineage>
        <taxon>unclassified sequences</taxon>
        <taxon>metagenomes</taxon>
        <taxon>ecological metagenomes</taxon>
    </lineage>
</organism>
<dbReference type="PANTHER" id="PTHR43434:SF1">
    <property type="entry name" value="PHOSPHOGLYCOLATE PHOSPHATASE"/>
    <property type="match status" value="1"/>
</dbReference>
<dbReference type="NCBIfam" id="TIGR01549">
    <property type="entry name" value="HAD-SF-IA-v1"/>
    <property type="match status" value="1"/>
</dbReference>
<dbReference type="InterPro" id="IPR050155">
    <property type="entry name" value="HAD-like_hydrolase_sf"/>
</dbReference>
<accession>X1VBP6</accession>
<proteinExistence type="predicted"/>
<dbReference type="InterPro" id="IPR036412">
    <property type="entry name" value="HAD-like_sf"/>
</dbReference>
<dbReference type="Gene3D" id="3.40.50.1000">
    <property type="entry name" value="HAD superfamily/HAD-like"/>
    <property type="match status" value="1"/>
</dbReference>
<dbReference type="GO" id="GO:0006281">
    <property type="term" value="P:DNA repair"/>
    <property type="evidence" value="ECO:0007669"/>
    <property type="project" value="TreeGrafter"/>
</dbReference>
<feature type="non-terminal residue" evidence="1">
    <location>
        <position position="1"/>
    </location>
</feature>
<dbReference type="EMBL" id="BARW01032571">
    <property type="protein sequence ID" value="GAJ14497.1"/>
    <property type="molecule type" value="Genomic_DNA"/>
</dbReference>
<dbReference type="GO" id="GO:0005829">
    <property type="term" value="C:cytosol"/>
    <property type="evidence" value="ECO:0007669"/>
    <property type="project" value="TreeGrafter"/>
</dbReference>
<name>X1VBP6_9ZZZZ</name>
<comment type="caution">
    <text evidence="1">The sequence shown here is derived from an EMBL/GenBank/DDBJ whole genome shotgun (WGS) entry which is preliminary data.</text>
</comment>
<sequence length="178" mass="20327">IIRLQFHVSVRHIFRDTPYMEMAQDYRMRMDYTPFLKDMILEPELKTLLEDLKPGFGLAVATNRSNTIGKVLELYGLSQYFDIVVSSLDVKMPKPHPESLHKILSFFKVGPEEALYVGDSQVDNETARAAGVPFMSYRNMELEADYHSDRLMDIALLVNSRNNTPQPGEAGTKLNIDD</sequence>
<dbReference type="AlphaFoldDB" id="X1VBP6"/>
<evidence type="ECO:0008006" key="2">
    <source>
        <dbReference type="Google" id="ProtNLM"/>
    </source>
</evidence>
<dbReference type="SUPFAM" id="SSF56784">
    <property type="entry name" value="HAD-like"/>
    <property type="match status" value="1"/>
</dbReference>
<reference evidence="1" key="1">
    <citation type="journal article" date="2014" name="Front. Microbiol.">
        <title>High frequency of phylogenetically diverse reductive dehalogenase-homologous genes in deep subseafloor sedimentary metagenomes.</title>
        <authorList>
            <person name="Kawai M."/>
            <person name="Futagami T."/>
            <person name="Toyoda A."/>
            <person name="Takaki Y."/>
            <person name="Nishi S."/>
            <person name="Hori S."/>
            <person name="Arai W."/>
            <person name="Tsubouchi T."/>
            <person name="Morono Y."/>
            <person name="Uchiyama I."/>
            <person name="Ito T."/>
            <person name="Fujiyama A."/>
            <person name="Inagaki F."/>
            <person name="Takami H."/>
        </authorList>
    </citation>
    <scope>NUCLEOTIDE SEQUENCE</scope>
    <source>
        <strain evidence="1">Expedition CK06-06</strain>
    </source>
</reference>
<dbReference type="PANTHER" id="PTHR43434">
    <property type="entry name" value="PHOSPHOGLYCOLATE PHOSPHATASE"/>
    <property type="match status" value="1"/>
</dbReference>
<dbReference type="InterPro" id="IPR041492">
    <property type="entry name" value="HAD_2"/>
</dbReference>
<dbReference type="InterPro" id="IPR006439">
    <property type="entry name" value="HAD-SF_hydro_IA"/>
</dbReference>
<dbReference type="NCBIfam" id="TIGR01509">
    <property type="entry name" value="HAD-SF-IA-v3"/>
    <property type="match status" value="1"/>
</dbReference>
<evidence type="ECO:0000313" key="1">
    <source>
        <dbReference type="EMBL" id="GAJ14497.1"/>
    </source>
</evidence>
<gene>
    <name evidence="1" type="ORF">S12H4_51528</name>
</gene>
<dbReference type="GO" id="GO:0008967">
    <property type="term" value="F:phosphoglycolate phosphatase activity"/>
    <property type="evidence" value="ECO:0007669"/>
    <property type="project" value="TreeGrafter"/>
</dbReference>
<dbReference type="InterPro" id="IPR023214">
    <property type="entry name" value="HAD_sf"/>
</dbReference>
<protein>
    <recommendedName>
        <fullName evidence="2">HAD family hydrolase</fullName>
    </recommendedName>
</protein>